<dbReference type="GO" id="GO:0008080">
    <property type="term" value="F:N-acetyltransferase activity"/>
    <property type="evidence" value="ECO:0007669"/>
    <property type="project" value="InterPro"/>
</dbReference>
<dbReference type="AlphaFoldDB" id="A0AAV3TE32"/>
<dbReference type="PANTHER" id="PTHR13947:SF37">
    <property type="entry name" value="LD18367P"/>
    <property type="match status" value="1"/>
</dbReference>
<reference evidence="4 5" key="1">
    <citation type="journal article" date="2019" name="Int. J. Syst. Evol. Microbiol.">
        <title>The Global Catalogue of Microorganisms (GCM) 10K type strain sequencing project: providing services to taxonomists for standard genome sequencing and annotation.</title>
        <authorList>
            <consortium name="The Broad Institute Genomics Platform"/>
            <consortium name="The Broad Institute Genome Sequencing Center for Infectious Disease"/>
            <person name="Wu L."/>
            <person name="Ma J."/>
        </authorList>
    </citation>
    <scope>NUCLEOTIDE SEQUENCE [LARGE SCALE GENOMIC DNA]</scope>
    <source>
        <strain evidence="4 5">JCM 16328</strain>
    </source>
</reference>
<comment type="caution">
    <text evidence="4">The sequence shown here is derived from an EMBL/GenBank/DDBJ whole genome shotgun (WGS) entry which is preliminary data.</text>
</comment>
<keyword evidence="1" id="KW-0808">Transferase</keyword>
<keyword evidence="5" id="KW-1185">Reference proteome</keyword>
<dbReference type="InterPro" id="IPR043854">
    <property type="entry name" value="DUF5816"/>
</dbReference>
<name>A0AAV3TE32_9EURY</name>
<dbReference type="InterPro" id="IPR050769">
    <property type="entry name" value="NAT_camello-type"/>
</dbReference>
<proteinExistence type="predicted"/>
<feature type="region of interest" description="Disordered" evidence="2">
    <location>
        <begin position="141"/>
        <end position="195"/>
    </location>
</feature>
<dbReference type="Pfam" id="PF13508">
    <property type="entry name" value="Acetyltransf_7"/>
    <property type="match status" value="1"/>
</dbReference>
<accession>A0AAV3TE32</accession>
<dbReference type="Proteomes" id="UP001500420">
    <property type="component" value="Unassembled WGS sequence"/>
</dbReference>
<dbReference type="Gene3D" id="3.40.630.30">
    <property type="match status" value="1"/>
</dbReference>
<protein>
    <submittedName>
        <fullName evidence="4">GNAT family N-acetyltransferase</fullName>
    </submittedName>
</protein>
<evidence type="ECO:0000256" key="1">
    <source>
        <dbReference type="ARBA" id="ARBA00022679"/>
    </source>
</evidence>
<evidence type="ECO:0000313" key="4">
    <source>
        <dbReference type="EMBL" id="GAA0679730.1"/>
    </source>
</evidence>
<evidence type="ECO:0000256" key="2">
    <source>
        <dbReference type="SAM" id="MobiDB-lite"/>
    </source>
</evidence>
<organism evidence="4 5">
    <name type="scientific">Natronoarchaeum mannanilyticum</name>
    <dbReference type="NCBI Taxonomy" id="926360"/>
    <lineage>
        <taxon>Archaea</taxon>
        <taxon>Methanobacteriati</taxon>
        <taxon>Methanobacteriota</taxon>
        <taxon>Stenosarchaea group</taxon>
        <taxon>Halobacteria</taxon>
        <taxon>Halobacteriales</taxon>
        <taxon>Natronoarchaeaceae</taxon>
    </lineage>
</organism>
<dbReference type="EMBL" id="BAAADV010000007">
    <property type="protein sequence ID" value="GAA0679730.1"/>
    <property type="molecule type" value="Genomic_DNA"/>
</dbReference>
<evidence type="ECO:0000313" key="5">
    <source>
        <dbReference type="Proteomes" id="UP001500420"/>
    </source>
</evidence>
<dbReference type="PANTHER" id="PTHR13947">
    <property type="entry name" value="GNAT FAMILY N-ACETYLTRANSFERASE"/>
    <property type="match status" value="1"/>
</dbReference>
<evidence type="ECO:0000259" key="3">
    <source>
        <dbReference type="PROSITE" id="PS51186"/>
    </source>
</evidence>
<gene>
    <name evidence="4" type="ORF">GCM10009020_30410</name>
</gene>
<dbReference type="SUPFAM" id="SSF55729">
    <property type="entry name" value="Acyl-CoA N-acyltransferases (Nat)"/>
    <property type="match status" value="1"/>
</dbReference>
<sequence>MTADYAISPQQIDAVVDDQFGRDRLEGSSGDADATYVVAETDDEVEESTVAGVVVGRVADAIGEIRWLFVDPEHRGKGIGTSLFEAARDELREDGAEELRMYPLEEATQGPQFAERLGFEQIGDREIEIGGESFVEYAYAEASGDEAESASGDAEPSASESGDAAGDSTESTTFPNTEERDGHRTTTTDDGEQLYVDTDDEQSGTAAAFFPVYEDEAFEERYGFYCGNCGSLDVSVDQMDRYECSECGNSHASRSDQSYDDSHL</sequence>
<dbReference type="InterPro" id="IPR016181">
    <property type="entry name" value="Acyl_CoA_acyltransferase"/>
</dbReference>
<dbReference type="PROSITE" id="PS51186">
    <property type="entry name" value="GNAT"/>
    <property type="match status" value="1"/>
</dbReference>
<dbReference type="InterPro" id="IPR000182">
    <property type="entry name" value="GNAT_dom"/>
</dbReference>
<feature type="compositionally biased region" description="Low complexity" evidence="2">
    <location>
        <begin position="149"/>
        <end position="168"/>
    </location>
</feature>
<dbReference type="Pfam" id="PF19133">
    <property type="entry name" value="DUF5816"/>
    <property type="match status" value="1"/>
</dbReference>
<feature type="domain" description="N-acetyltransferase" evidence="3">
    <location>
        <begin position="1"/>
        <end position="141"/>
    </location>
</feature>
<dbReference type="CDD" id="cd04301">
    <property type="entry name" value="NAT_SF"/>
    <property type="match status" value="1"/>
</dbReference>
<feature type="compositionally biased region" description="Basic and acidic residues" evidence="2">
    <location>
        <begin position="177"/>
        <end position="187"/>
    </location>
</feature>